<keyword evidence="6" id="KW-1185">Reference proteome</keyword>
<keyword evidence="4" id="KW-0186">Copper</keyword>
<organism evidence="5 6">
    <name type="scientific">Teladorsagia circumcincta</name>
    <name type="common">Brown stomach worm</name>
    <name type="synonym">Ostertagia circumcincta</name>
    <dbReference type="NCBI Taxonomy" id="45464"/>
    <lineage>
        <taxon>Eukaryota</taxon>
        <taxon>Metazoa</taxon>
        <taxon>Ecdysozoa</taxon>
        <taxon>Nematoda</taxon>
        <taxon>Chromadorea</taxon>
        <taxon>Rhabditida</taxon>
        <taxon>Rhabditina</taxon>
        <taxon>Rhabditomorpha</taxon>
        <taxon>Strongyloidea</taxon>
        <taxon>Trichostrongylidae</taxon>
        <taxon>Teladorsagia</taxon>
    </lineage>
</organism>
<dbReference type="GO" id="GO:0016020">
    <property type="term" value="C:membrane"/>
    <property type="evidence" value="ECO:0007669"/>
    <property type="project" value="UniProtKB-SubCell"/>
</dbReference>
<evidence type="ECO:0000256" key="2">
    <source>
        <dbReference type="ARBA" id="ARBA00022989"/>
    </source>
</evidence>
<keyword evidence="4" id="KW-0813">Transport</keyword>
<dbReference type="EMBL" id="KZ344986">
    <property type="protein sequence ID" value="PIO77813.1"/>
    <property type="molecule type" value="Genomic_DNA"/>
</dbReference>
<gene>
    <name evidence="5" type="ORF">TELCIR_00075</name>
</gene>
<dbReference type="Pfam" id="PF04145">
    <property type="entry name" value="Ctr"/>
    <property type="match status" value="1"/>
</dbReference>
<reference evidence="5 6" key="1">
    <citation type="submission" date="2015-09" db="EMBL/GenBank/DDBJ databases">
        <title>Draft genome of the parasitic nematode Teladorsagia circumcincta isolate WARC Sus (inbred).</title>
        <authorList>
            <person name="Mitreva M."/>
        </authorList>
    </citation>
    <scope>NUCLEOTIDE SEQUENCE [LARGE SCALE GENOMIC DNA]</scope>
    <source>
        <strain evidence="5 6">S</strain>
    </source>
</reference>
<comment type="similarity">
    <text evidence="4">Belongs to the copper transporter (Ctr) (TC 1.A.56) family. SLC31A subfamily.</text>
</comment>
<keyword evidence="4" id="KW-0187">Copper transport</keyword>
<dbReference type="PANTHER" id="PTHR12483:SF106">
    <property type="entry name" value="COPPER TRANSPORT PROTEIN"/>
    <property type="match status" value="1"/>
</dbReference>
<evidence type="ECO:0000256" key="3">
    <source>
        <dbReference type="ARBA" id="ARBA00023136"/>
    </source>
</evidence>
<evidence type="ECO:0000313" key="5">
    <source>
        <dbReference type="EMBL" id="PIO77813.1"/>
    </source>
</evidence>
<comment type="subcellular location">
    <subcellularLocation>
        <location evidence="4">Membrane</location>
        <topology evidence="4">Multi-pass membrane protein</topology>
    </subcellularLocation>
</comment>
<dbReference type="PANTHER" id="PTHR12483">
    <property type="entry name" value="SOLUTE CARRIER FAMILY 31 COPPER TRANSPORTERS"/>
    <property type="match status" value="1"/>
</dbReference>
<evidence type="ECO:0000313" key="6">
    <source>
        <dbReference type="Proteomes" id="UP000230423"/>
    </source>
</evidence>
<keyword evidence="4" id="KW-0406">Ion transport</keyword>
<feature type="transmembrane region" description="Helical" evidence="4">
    <location>
        <begin position="20"/>
        <end position="48"/>
    </location>
</feature>
<dbReference type="OrthoDB" id="161814at2759"/>
<evidence type="ECO:0000256" key="4">
    <source>
        <dbReference type="RuleBase" id="RU367022"/>
    </source>
</evidence>
<protein>
    <recommendedName>
        <fullName evidence="4">Copper transport protein</fullName>
    </recommendedName>
</protein>
<proteinExistence type="inferred from homology"/>
<keyword evidence="1 4" id="KW-0812">Transmembrane</keyword>
<accession>A0A2G9V5M0</accession>
<dbReference type="GO" id="GO:0005375">
    <property type="term" value="F:copper ion transmembrane transporter activity"/>
    <property type="evidence" value="ECO:0007669"/>
    <property type="project" value="UniProtKB-UniRule"/>
</dbReference>
<dbReference type="AlphaFoldDB" id="A0A2G9V5M0"/>
<name>A0A2G9V5M0_TELCI</name>
<feature type="transmembrane region" description="Helical" evidence="4">
    <location>
        <begin position="118"/>
        <end position="138"/>
    </location>
</feature>
<sequence>MDGNMTGMMDMVIHFREREVILFSFWKTGTVAGMAVSMFISFLLCILYEAIKGFRLFLAVYHVKQRHANPTLTGSGSQSPLADSGGDNVSQDTIPFAPILQITGLTRRVFSKFRLAQAALYGIQALLAYVLMLIVMTFNGNLILSVVAGEAPDFSDVAHGHEVGCYVISRYVKNSQLSTSFIHWLI</sequence>
<keyword evidence="2 4" id="KW-1133">Transmembrane helix</keyword>
<keyword evidence="3 4" id="KW-0472">Membrane</keyword>
<evidence type="ECO:0000256" key="1">
    <source>
        <dbReference type="ARBA" id="ARBA00022692"/>
    </source>
</evidence>
<dbReference type="Proteomes" id="UP000230423">
    <property type="component" value="Unassembled WGS sequence"/>
</dbReference>
<dbReference type="InterPro" id="IPR007274">
    <property type="entry name" value="Cop_transporter"/>
</dbReference>